<keyword evidence="2 5" id="KW-0812">Transmembrane</keyword>
<sequence length="194" mass="22593">MTDIIHQDQEQQVKKVKRLLEGWRIALLPLKSVLLWEQQWYPCAIVAAISSLFLVIWILDLNTLATFAIFGLILNFFDFIVPVICNTLYGSSSWTGQNEKMFEEICRNIVISYNKLLYQIRSFYSLRETSPYMYYIISISMLCTMAWVASSVNNVFLLYLLSIVMLLWPGIQHRGIFKTLLSMVKVTPKFIKAE</sequence>
<dbReference type="GeneID" id="113517521"/>
<organism evidence="7 8">
    <name type="scientific">Galleria mellonella</name>
    <name type="common">Greater wax moth</name>
    <dbReference type="NCBI Taxonomy" id="7137"/>
    <lineage>
        <taxon>Eukaryota</taxon>
        <taxon>Metazoa</taxon>
        <taxon>Ecdysozoa</taxon>
        <taxon>Arthropoda</taxon>
        <taxon>Hexapoda</taxon>
        <taxon>Insecta</taxon>
        <taxon>Pterygota</taxon>
        <taxon>Neoptera</taxon>
        <taxon>Endopterygota</taxon>
        <taxon>Lepidoptera</taxon>
        <taxon>Glossata</taxon>
        <taxon>Ditrysia</taxon>
        <taxon>Pyraloidea</taxon>
        <taxon>Pyralidae</taxon>
        <taxon>Galleriinae</taxon>
        <taxon>Galleria</taxon>
    </lineage>
</organism>
<proteinExistence type="predicted"/>
<dbReference type="RefSeq" id="XP_026758011.1">
    <property type="nucleotide sequence ID" value="XM_026902210.3"/>
</dbReference>
<dbReference type="GO" id="GO:0005783">
    <property type="term" value="C:endoplasmic reticulum"/>
    <property type="evidence" value="ECO:0007669"/>
    <property type="project" value="UniProtKB-ARBA"/>
</dbReference>
<evidence type="ECO:0000313" key="7">
    <source>
        <dbReference type="Proteomes" id="UP001652740"/>
    </source>
</evidence>
<dbReference type="CTD" id="23204"/>
<dbReference type="GO" id="GO:0016020">
    <property type="term" value="C:membrane"/>
    <property type="evidence" value="ECO:0007669"/>
    <property type="project" value="UniProtKB-SubCell"/>
</dbReference>
<dbReference type="KEGG" id="gmw:113517521"/>
<gene>
    <name evidence="8" type="primary">LOC113517521</name>
</gene>
<dbReference type="InterPro" id="IPR057282">
    <property type="entry name" value="RETREG1-3-like_RHD"/>
</dbReference>
<dbReference type="OrthoDB" id="6416122at2759"/>
<reference evidence="8" key="1">
    <citation type="submission" date="2025-08" db="UniProtKB">
        <authorList>
            <consortium name="RefSeq"/>
        </authorList>
    </citation>
    <scope>IDENTIFICATION</scope>
    <source>
        <tissue evidence="8">Whole larvae</tissue>
    </source>
</reference>
<dbReference type="FunCoup" id="A0A6J1WRQ6">
    <property type="interactions" value="887"/>
</dbReference>
<evidence type="ECO:0000256" key="2">
    <source>
        <dbReference type="ARBA" id="ARBA00022692"/>
    </source>
</evidence>
<name>A0A6J1WRQ6_GALME</name>
<protein>
    <submittedName>
        <fullName evidence="8">ADP-ribosylation factor-like protein 6-interacting protein 1</fullName>
    </submittedName>
</protein>
<keyword evidence="7" id="KW-1185">Reference proteome</keyword>
<feature type="domain" description="RETREG1-3/ARL6IP-like N-terminal reticulon-homology" evidence="6">
    <location>
        <begin position="26"/>
        <end position="182"/>
    </location>
</feature>
<comment type="subcellular location">
    <subcellularLocation>
        <location evidence="1">Membrane</location>
        <topology evidence="1">Multi-pass membrane protein</topology>
    </subcellularLocation>
</comment>
<dbReference type="InParanoid" id="A0A6J1WRQ6"/>
<dbReference type="Proteomes" id="UP001652740">
    <property type="component" value="Unplaced"/>
</dbReference>
<evidence type="ECO:0000256" key="5">
    <source>
        <dbReference type="SAM" id="Phobius"/>
    </source>
</evidence>
<dbReference type="PANTHER" id="PTHR20952">
    <property type="entry name" value="ADP-RIBOSYLATION-LIKE FACTOR 6-INTERACTING PROTEIN"/>
    <property type="match status" value="1"/>
</dbReference>
<feature type="transmembrane region" description="Helical" evidence="5">
    <location>
        <begin position="40"/>
        <end position="59"/>
    </location>
</feature>
<dbReference type="PANTHER" id="PTHR20952:SF0">
    <property type="entry name" value="ADP-RIBOSYLATION FACTOR-LIKE PROTEIN 6-INTERACTING PROTEIN 1"/>
    <property type="match status" value="1"/>
</dbReference>
<feature type="transmembrane region" description="Helical" evidence="5">
    <location>
        <begin position="65"/>
        <end position="89"/>
    </location>
</feature>
<evidence type="ECO:0000259" key="6">
    <source>
        <dbReference type="Pfam" id="PF24456"/>
    </source>
</evidence>
<feature type="transmembrane region" description="Helical" evidence="5">
    <location>
        <begin position="155"/>
        <end position="171"/>
    </location>
</feature>
<accession>A0A6J1WRQ6</accession>
<evidence type="ECO:0000256" key="1">
    <source>
        <dbReference type="ARBA" id="ARBA00004141"/>
    </source>
</evidence>
<dbReference type="Pfam" id="PF24456">
    <property type="entry name" value="RHD_RETREG1-3"/>
    <property type="match status" value="1"/>
</dbReference>
<dbReference type="InterPro" id="IPR052114">
    <property type="entry name" value="ER_autophagy_membrane_reg"/>
</dbReference>
<evidence type="ECO:0000256" key="4">
    <source>
        <dbReference type="ARBA" id="ARBA00023136"/>
    </source>
</evidence>
<evidence type="ECO:0000313" key="8">
    <source>
        <dbReference type="RefSeq" id="XP_026758011.1"/>
    </source>
</evidence>
<dbReference type="AlphaFoldDB" id="A0A6J1WRQ6"/>
<keyword evidence="4 5" id="KW-0472">Membrane</keyword>
<evidence type="ECO:0000256" key="3">
    <source>
        <dbReference type="ARBA" id="ARBA00022989"/>
    </source>
</evidence>
<feature type="transmembrane region" description="Helical" evidence="5">
    <location>
        <begin position="132"/>
        <end position="149"/>
    </location>
</feature>
<keyword evidence="3 5" id="KW-1133">Transmembrane helix</keyword>